<dbReference type="EMBL" id="JAUTXT010000020">
    <property type="protein sequence ID" value="KAK3674274.1"/>
    <property type="molecule type" value="Genomic_DNA"/>
</dbReference>
<proteinExistence type="predicted"/>
<reference evidence="3" key="1">
    <citation type="submission" date="2023-07" db="EMBL/GenBank/DDBJ databases">
        <title>Black Yeasts Isolated from many extreme environments.</title>
        <authorList>
            <person name="Coleine C."/>
            <person name="Stajich J.E."/>
            <person name="Selbmann L."/>
        </authorList>
    </citation>
    <scope>NUCLEOTIDE SEQUENCE</scope>
    <source>
        <strain evidence="3">CCFEE 5485</strain>
    </source>
</reference>
<dbReference type="GO" id="GO:0070072">
    <property type="term" value="P:vacuolar proton-transporting V-type ATPase complex assembly"/>
    <property type="evidence" value="ECO:0007669"/>
    <property type="project" value="InterPro"/>
</dbReference>
<evidence type="ECO:0000313" key="3">
    <source>
        <dbReference type="EMBL" id="KAK3674274.1"/>
    </source>
</evidence>
<accession>A0AAE1C0W2</accession>
<feature type="compositionally biased region" description="Basic and acidic residues" evidence="2">
    <location>
        <begin position="203"/>
        <end position="218"/>
    </location>
</feature>
<name>A0AAE1C0W2_9PEZI</name>
<dbReference type="AlphaFoldDB" id="A0AAE1C0W2"/>
<evidence type="ECO:0000313" key="4">
    <source>
        <dbReference type="Proteomes" id="UP001274830"/>
    </source>
</evidence>
<dbReference type="PANTHER" id="PTHR31996">
    <property type="entry name" value="COILED-COIL DOMAIN-CONTAINING PROTEIN 115"/>
    <property type="match status" value="1"/>
</dbReference>
<dbReference type="GO" id="GO:1990871">
    <property type="term" value="C:Vma12-Vma22 assembly complex"/>
    <property type="evidence" value="ECO:0007669"/>
    <property type="project" value="TreeGrafter"/>
</dbReference>
<dbReference type="Proteomes" id="UP001274830">
    <property type="component" value="Unassembled WGS sequence"/>
</dbReference>
<organism evidence="3 4">
    <name type="scientific">Recurvomyces mirabilis</name>
    <dbReference type="NCBI Taxonomy" id="574656"/>
    <lineage>
        <taxon>Eukaryota</taxon>
        <taxon>Fungi</taxon>
        <taxon>Dikarya</taxon>
        <taxon>Ascomycota</taxon>
        <taxon>Pezizomycotina</taxon>
        <taxon>Dothideomycetes</taxon>
        <taxon>Dothideomycetidae</taxon>
        <taxon>Mycosphaerellales</taxon>
        <taxon>Teratosphaeriaceae</taxon>
        <taxon>Recurvomyces</taxon>
    </lineage>
</organism>
<dbReference type="GO" id="GO:0051082">
    <property type="term" value="F:unfolded protein binding"/>
    <property type="evidence" value="ECO:0007669"/>
    <property type="project" value="TreeGrafter"/>
</dbReference>
<comment type="caution">
    <text evidence="3">The sequence shown here is derived from an EMBL/GenBank/DDBJ whole genome shotgun (WGS) entry which is preliminary data.</text>
</comment>
<evidence type="ECO:0000256" key="1">
    <source>
        <dbReference type="ARBA" id="ARBA00093634"/>
    </source>
</evidence>
<evidence type="ECO:0000256" key="2">
    <source>
        <dbReference type="SAM" id="MobiDB-lite"/>
    </source>
</evidence>
<gene>
    <name evidence="3" type="ORF">LTR78_005743</name>
</gene>
<dbReference type="PANTHER" id="PTHR31996:SF2">
    <property type="entry name" value="COILED-COIL DOMAIN-CONTAINING PROTEIN 115"/>
    <property type="match status" value="1"/>
</dbReference>
<protein>
    <recommendedName>
        <fullName evidence="1">Vacuolar ATPase assembly protein VMA22</fullName>
    </recommendedName>
</protein>
<feature type="region of interest" description="Disordered" evidence="2">
    <location>
        <begin position="203"/>
        <end position="231"/>
    </location>
</feature>
<feature type="region of interest" description="Disordered" evidence="2">
    <location>
        <begin position="113"/>
        <end position="162"/>
    </location>
</feature>
<sequence>MALTEHSSELHTLLDKLDDLWEQHLNLVDVYQEAQTALAKHLSKGHFSLAQANFRSPGRGRYGKDYYDERMKPSRVARIKESKDGRLELSVHETKIRTKTVPSATIALEKLSLGASAQLPTPSNSPEPEAEKPEAESGDHDEPDETTKDDTVPEAQSTPRDPLHWFGILVPQELRAAQSSFSTATDGPVIDAVNASRRLRESEVEIGRTRKSIKKAEKATTGLREQSAQVV</sequence>
<keyword evidence="4" id="KW-1185">Reference proteome</keyword>
<dbReference type="Pfam" id="PF21730">
    <property type="entry name" value="Vma22_CCDC115"/>
    <property type="match status" value="1"/>
</dbReference>
<dbReference type="InterPro" id="IPR040357">
    <property type="entry name" value="Vma22/CCDC115"/>
</dbReference>
<feature type="compositionally biased region" description="Basic and acidic residues" evidence="2">
    <location>
        <begin position="129"/>
        <end position="151"/>
    </location>
</feature>